<sequence>MEAHKETVSIIDRTGDTVVNCCNEAGDILNGFLVSSKVLSLSSPVFRVMLDPSKPYARSKAPSSDKDELKLTLGQPRLIRIIFHVLHHQNKHVPIKFPLQDLAFLAEICDFYDLSEALKPWAIQWTQHLWVSADICKLWRKREELLGILIKQLDKTCKAYNRITFTGFSICQADHDTARRCDNSQLAAVCKIGVALGYPVIDWNTVPLDETLKAFESAQDDGSDITYYKTGVSMNRGNHTTCSVTGKIREIAKEVRDALQRITYDMINEGSAKSLTD</sequence>
<evidence type="ECO:0000313" key="1">
    <source>
        <dbReference type="EMBL" id="KAF3286585.1"/>
    </source>
</evidence>
<proteinExistence type="predicted"/>
<dbReference type="OrthoDB" id="5326346at2759"/>
<accession>A0A7C8RGJ5</accession>
<dbReference type="EMBL" id="JAABOJ010000005">
    <property type="protein sequence ID" value="KAF3286585.1"/>
    <property type="molecule type" value="Genomic_DNA"/>
</dbReference>
<protein>
    <recommendedName>
        <fullName evidence="3">BTB domain-containing protein</fullName>
    </recommendedName>
</protein>
<organism evidence="1 2">
    <name type="scientific">Orbilia oligospora</name>
    <name type="common">Nematode-trapping fungus</name>
    <name type="synonym">Arthrobotrys oligospora</name>
    <dbReference type="NCBI Taxonomy" id="2813651"/>
    <lineage>
        <taxon>Eukaryota</taxon>
        <taxon>Fungi</taxon>
        <taxon>Dikarya</taxon>
        <taxon>Ascomycota</taxon>
        <taxon>Pezizomycotina</taxon>
        <taxon>Orbiliomycetes</taxon>
        <taxon>Orbiliales</taxon>
        <taxon>Orbiliaceae</taxon>
        <taxon>Orbilia</taxon>
    </lineage>
</organism>
<comment type="caution">
    <text evidence="1">The sequence shown here is derived from an EMBL/GenBank/DDBJ whole genome shotgun (WGS) entry which is preliminary data.</text>
</comment>
<evidence type="ECO:0000313" key="2">
    <source>
        <dbReference type="Proteomes" id="UP000474640"/>
    </source>
</evidence>
<gene>
    <name evidence="1" type="ORF">TWF970_008437</name>
</gene>
<reference evidence="1 2" key="1">
    <citation type="submission" date="2020-01" db="EMBL/GenBank/DDBJ databases">
        <authorList>
            <person name="Palmer J.M."/>
        </authorList>
    </citation>
    <scope>NUCLEOTIDE SEQUENCE [LARGE SCALE GENOMIC DNA]</scope>
    <source>
        <strain evidence="1 2">TWF970</strain>
    </source>
</reference>
<dbReference type="Proteomes" id="UP000474640">
    <property type="component" value="Unassembled WGS sequence"/>
</dbReference>
<name>A0A7C8RGJ5_ORBOL</name>
<dbReference type="AlphaFoldDB" id="A0A7C8RGJ5"/>
<evidence type="ECO:0008006" key="3">
    <source>
        <dbReference type="Google" id="ProtNLM"/>
    </source>
</evidence>